<sequence length="282" mass="30345">MAKPFLILLPSLLVSLTFLVQAQSVELKPVWESDTTLRTPESVLVDPGQKVLYVACINGGPALENKSSYIAKVGLDGKVIQLKFTDNLNSTKGMGILGDKLYVTEMTQVAEIALATGKILNRYPIEGAKFLNDIAVDTKKGVVYVTDSNDSKVWAITNGKTSLVLAGEPLKGTNGLLFENNQLLIGNGDGTLLSLNPVTKQLSTIAKVSGGIDGIVALGNKTYIVTEWAGKVWYIHADGKSELKMDTSTQKINSADIGYSAATKMLFVPTFFHNTVKAYSLK</sequence>
<keyword evidence="3" id="KW-1185">Reference proteome</keyword>
<feature type="chain" id="PRO_5002417517" evidence="1">
    <location>
        <begin position="23"/>
        <end position="282"/>
    </location>
</feature>
<dbReference type="HOGENOM" id="CLU_070070_0_1_10"/>
<evidence type="ECO:0000313" key="3">
    <source>
        <dbReference type="Proteomes" id="UP000033054"/>
    </source>
</evidence>
<keyword evidence="1" id="KW-0732">Signal</keyword>
<dbReference type="SUPFAM" id="SSF63825">
    <property type="entry name" value="YWTD domain"/>
    <property type="match status" value="1"/>
</dbReference>
<accession>A0A0E4A031</accession>
<evidence type="ECO:0000313" key="2">
    <source>
        <dbReference type="EMBL" id="AKD57895.1"/>
    </source>
</evidence>
<dbReference type="InterPro" id="IPR015943">
    <property type="entry name" value="WD40/YVTN_repeat-like_dom_sf"/>
</dbReference>
<dbReference type="PATRIC" id="fig|1379870.5.peg.5686"/>
<gene>
    <name evidence="2" type="ORF">SD10_26320</name>
</gene>
<reference evidence="2 3" key="1">
    <citation type="journal article" date="2014" name="Curr. Microbiol.">
        <title>Spirosoma radiotolerans sp. nov., a gamma-radiation-resistant bacterium isolated from gamma ray-irradiated soil.</title>
        <authorList>
            <person name="Lee J.J."/>
            <person name="Srinivasan S."/>
            <person name="Lim S."/>
            <person name="Joe M."/>
            <person name="Im S."/>
            <person name="Bae S.I."/>
            <person name="Park K.R."/>
            <person name="Han J.H."/>
            <person name="Park S.H."/>
            <person name="Joo B.M."/>
            <person name="Park S.J."/>
            <person name="Kim M.K."/>
        </authorList>
    </citation>
    <scope>NUCLEOTIDE SEQUENCE [LARGE SCALE GENOMIC DNA]</scope>
    <source>
        <strain evidence="2 3">DG5A</strain>
    </source>
</reference>
<organism evidence="2 3">
    <name type="scientific">Spirosoma radiotolerans</name>
    <dbReference type="NCBI Taxonomy" id="1379870"/>
    <lineage>
        <taxon>Bacteria</taxon>
        <taxon>Pseudomonadati</taxon>
        <taxon>Bacteroidota</taxon>
        <taxon>Cytophagia</taxon>
        <taxon>Cytophagales</taxon>
        <taxon>Cytophagaceae</taxon>
        <taxon>Spirosoma</taxon>
    </lineage>
</organism>
<evidence type="ECO:0000256" key="1">
    <source>
        <dbReference type="SAM" id="SignalP"/>
    </source>
</evidence>
<dbReference type="RefSeq" id="WP_046578150.1">
    <property type="nucleotide sequence ID" value="NZ_CP010429.1"/>
</dbReference>
<name>A0A0E4A031_9BACT</name>
<dbReference type="AlphaFoldDB" id="A0A0E4A031"/>
<feature type="signal peptide" evidence="1">
    <location>
        <begin position="1"/>
        <end position="22"/>
    </location>
</feature>
<dbReference type="OrthoDB" id="7675395at2"/>
<dbReference type="Proteomes" id="UP000033054">
    <property type="component" value="Chromosome"/>
</dbReference>
<dbReference type="Gene3D" id="2.130.10.10">
    <property type="entry name" value="YVTN repeat-like/Quinoprotein amine dehydrogenase"/>
    <property type="match status" value="1"/>
</dbReference>
<dbReference type="KEGG" id="srd:SD10_26320"/>
<protein>
    <submittedName>
        <fullName evidence="2">NHL repeat containing protein</fullName>
    </submittedName>
</protein>
<proteinExistence type="predicted"/>
<dbReference type="EMBL" id="CP010429">
    <property type="protein sequence ID" value="AKD57895.1"/>
    <property type="molecule type" value="Genomic_DNA"/>
</dbReference>